<dbReference type="PROSITE" id="PS51257">
    <property type="entry name" value="PROKAR_LIPOPROTEIN"/>
    <property type="match status" value="1"/>
</dbReference>
<accession>A0AAP0N980</accession>
<dbReference type="EMBL" id="JBBPBK010000016">
    <property type="protein sequence ID" value="KAK9267455.1"/>
    <property type="molecule type" value="Genomic_DNA"/>
</dbReference>
<keyword evidence="4" id="KW-1185">Reference proteome</keyword>
<name>A0AAP0N980_LIQFO</name>
<sequence>MFSLRNALLLSVFALGCFPTWAYAAASLPQEEVDALQQITKTLGIVYWEFNANTCQVERAGVTLNPPTDSTTNITCDCSFQNNTCHIVSIEIKRLNLPGILPPELELAQLPYLRRIFLSSNRLSGNLPAELGGLRNLTDL</sequence>
<proteinExistence type="predicted"/>
<protein>
    <submittedName>
        <fullName evidence="3">Uncharacterized protein</fullName>
    </submittedName>
</protein>
<comment type="caution">
    <text evidence="3">The sequence shown here is derived from an EMBL/GenBank/DDBJ whole genome shotgun (WGS) entry which is preliminary data.</text>
</comment>
<dbReference type="GO" id="GO:0016020">
    <property type="term" value="C:membrane"/>
    <property type="evidence" value="ECO:0007669"/>
    <property type="project" value="UniProtKB-SubCell"/>
</dbReference>
<dbReference type="Gene3D" id="3.80.10.10">
    <property type="entry name" value="Ribonuclease Inhibitor"/>
    <property type="match status" value="1"/>
</dbReference>
<evidence type="ECO:0000313" key="3">
    <source>
        <dbReference type="EMBL" id="KAK9267455.1"/>
    </source>
</evidence>
<dbReference type="AlphaFoldDB" id="A0AAP0N980"/>
<dbReference type="InterPro" id="IPR032675">
    <property type="entry name" value="LRR_dom_sf"/>
</dbReference>
<dbReference type="Proteomes" id="UP001415857">
    <property type="component" value="Unassembled WGS sequence"/>
</dbReference>
<dbReference type="InterPro" id="IPR051824">
    <property type="entry name" value="LRR_Rcpt-Like_S/T_Kinase"/>
</dbReference>
<evidence type="ECO:0000313" key="4">
    <source>
        <dbReference type="Proteomes" id="UP001415857"/>
    </source>
</evidence>
<organism evidence="3 4">
    <name type="scientific">Liquidambar formosana</name>
    <name type="common">Formosan gum</name>
    <dbReference type="NCBI Taxonomy" id="63359"/>
    <lineage>
        <taxon>Eukaryota</taxon>
        <taxon>Viridiplantae</taxon>
        <taxon>Streptophyta</taxon>
        <taxon>Embryophyta</taxon>
        <taxon>Tracheophyta</taxon>
        <taxon>Spermatophyta</taxon>
        <taxon>Magnoliopsida</taxon>
        <taxon>eudicotyledons</taxon>
        <taxon>Gunneridae</taxon>
        <taxon>Pentapetalae</taxon>
        <taxon>Saxifragales</taxon>
        <taxon>Altingiaceae</taxon>
        <taxon>Liquidambar</taxon>
    </lineage>
</organism>
<feature type="signal peptide" evidence="2">
    <location>
        <begin position="1"/>
        <end position="24"/>
    </location>
</feature>
<gene>
    <name evidence="3" type="ORF">L1049_009881</name>
</gene>
<keyword evidence="2" id="KW-0732">Signal</keyword>
<dbReference type="PANTHER" id="PTHR48006">
    <property type="entry name" value="LEUCINE-RICH REPEAT-CONTAINING PROTEIN DDB_G0281931-RELATED"/>
    <property type="match status" value="1"/>
</dbReference>
<evidence type="ECO:0000256" key="1">
    <source>
        <dbReference type="ARBA" id="ARBA00004479"/>
    </source>
</evidence>
<evidence type="ECO:0000256" key="2">
    <source>
        <dbReference type="SAM" id="SignalP"/>
    </source>
</evidence>
<comment type="subcellular location">
    <subcellularLocation>
        <location evidence="1">Membrane</location>
        <topology evidence="1">Single-pass type I membrane protein</topology>
    </subcellularLocation>
</comment>
<dbReference type="PANTHER" id="PTHR48006:SF81">
    <property type="entry name" value="PROTEIN KINASE DOMAIN-CONTAINING PROTEIN"/>
    <property type="match status" value="1"/>
</dbReference>
<reference evidence="3 4" key="1">
    <citation type="journal article" date="2024" name="Plant J.">
        <title>Genome sequences and population genomics reveal climatic adaptation and genomic divergence between two closely related sweetgum species.</title>
        <authorList>
            <person name="Xu W.Q."/>
            <person name="Ren C.Q."/>
            <person name="Zhang X.Y."/>
            <person name="Comes H.P."/>
            <person name="Liu X.H."/>
            <person name="Li Y.G."/>
            <person name="Kettle C.J."/>
            <person name="Jalonen R."/>
            <person name="Gaisberger H."/>
            <person name="Ma Y.Z."/>
            <person name="Qiu Y.X."/>
        </authorList>
    </citation>
    <scope>NUCLEOTIDE SEQUENCE [LARGE SCALE GENOMIC DNA]</scope>
    <source>
        <strain evidence="3">Hangzhou</strain>
    </source>
</reference>
<feature type="chain" id="PRO_5042844241" evidence="2">
    <location>
        <begin position="25"/>
        <end position="140"/>
    </location>
</feature>
<dbReference type="SUPFAM" id="SSF52058">
    <property type="entry name" value="L domain-like"/>
    <property type="match status" value="1"/>
</dbReference>